<evidence type="ECO:0000259" key="7">
    <source>
        <dbReference type="Pfam" id="PF10035"/>
    </source>
</evidence>
<comment type="caution">
    <text evidence="8">The sequence shown here is derived from an EMBL/GenBank/DDBJ whole genome shotgun (WGS) entry which is preliminary data.</text>
</comment>
<keyword evidence="4 6" id="KW-1133">Transmembrane helix</keyword>
<dbReference type="InterPro" id="IPR019264">
    <property type="entry name" value="DUF2179"/>
</dbReference>
<accession>A0A371PMP9</accession>
<evidence type="ECO:0000256" key="4">
    <source>
        <dbReference type="ARBA" id="ARBA00022989"/>
    </source>
</evidence>
<dbReference type="InterPro" id="IPR003740">
    <property type="entry name" value="YitT"/>
</dbReference>
<evidence type="ECO:0000256" key="5">
    <source>
        <dbReference type="ARBA" id="ARBA00023136"/>
    </source>
</evidence>
<dbReference type="Gene3D" id="3.30.70.120">
    <property type="match status" value="1"/>
</dbReference>
<dbReference type="EMBL" id="QUBQ01000001">
    <property type="protein sequence ID" value="REK77476.1"/>
    <property type="molecule type" value="Genomic_DNA"/>
</dbReference>
<evidence type="ECO:0000313" key="9">
    <source>
        <dbReference type="Proteomes" id="UP000261905"/>
    </source>
</evidence>
<feature type="transmembrane region" description="Helical" evidence="6">
    <location>
        <begin position="174"/>
        <end position="192"/>
    </location>
</feature>
<feature type="transmembrane region" description="Helical" evidence="6">
    <location>
        <begin position="107"/>
        <end position="128"/>
    </location>
</feature>
<dbReference type="Proteomes" id="UP000261905">
    <property type="component" value="Unassembled WGS sequence"/>
</dbReference>
<keyword evidence="9" id="KW-1185">Reference proteome</keyword>
<evidence type="ECO:0000313" key="8">
    <source>
        <dbReference type="EMBL" id="REK77476.1"/>
    </source>
</evidence>
<proteinExistence type="predicted"/>
<dbReference type="PANTHER" id="PTHR33545">
    <property type="entry name" value="UPF0750 MEMBRANE PROTEIN YITT-RELATED"/>
    <property type="match status" value="1"/>
</dbReference>
<name>A0A371PMP9_9BACL</name>
<sequence length="282" mass="31059">MALNHYKRRYLLTLPMMTLGSLLVATGFNLFLIPHQLLSGGLSGISMMIGYITGGNIAWLYLLLNLPVLIWGWFALGRRFVLWSIYSVIMATLFLQLVPLTLVADDILLGAVFGGIIVGFGSGLALRYGGSSGGFDIVASIVTRKRDLPIGMIIFLLNGLVIAILILFLGDWDLALYSLFAIFTAGKIIDLIHVKHLKVTAFIVTTKTEEILAQLLPHPRGITILRTRGAYSSNEKDLLMTVRTKFELAELCKTIVTIDPHAFINIVETAGVVGDFRRHESN</sequence>
<reference evidence="8 9" key="1">
    <citation type="submission" date="2018-08" db="EMBL/GenBank/DDBJ databases">
        <title>Paenibacillus sp. M4BSY-1, whole genome shotgun sequence.</title>
        <authorList>
            <person name="Tuo L."/>
        </authorList>
    </citation>
    <scope>NUCLEOTIDE SEQUENCE [LARGE SCALE GENOMIC DNA]</scope>
    <source>
        <strain evidence="8 9">M4BSY-1</strain>
    </source>
</reference>
<dbReference type="CDD" id="cd16380">
    <property type="entry name" value="YitT_C"/>
    <property type="match status" value="1"/>
</dbReference>
<evidence type="ECO:0000256" key="1">
    <source>
        <dbReference type="ARBA" id="ARBA00004651"/>
    </source>
</evidence>
<keyword evidence="5 6" id="KW-0472">Membrane</keyword>
<feature type="domain" description="DUF2179" evidence="7">
    <location>
        <begin position="220"/>
        <end position="274"/>
    </location>
</feature>
<dbReference type="GO" id="GO:0005886">
    <property type="term" value="C:plasma membrane"/>
    <property type="evidence" value="ECO:0007669"/>
    <property type="project" value="UniProtKB-SubCell"/>
</dbReference>
<keyword evidence="3 6" id="KW-0812">Transmembrane</keyword>
<evidence type="ECO:0000256" key="2">
    <source>
        <dbReference type="ARBA" id="ARBA00022475"/>
    </source>
</evidence>
<dbReference type="PANTHER" id="PTHR33545:SF5">
    <property type="entry name" value="UPF0750 MEMBRANE PROTEIN YITT"/>
    <property type="match status" value="1"/>
</dbReference>
<evidence type="ECO:0000256" key="3">
    <source>
        <dbReference type="ARBA" id="ARBA00022692"/>
    </source>
</evidence>
<gene>
    <name evidence="8" type="ORF">DX130_10910</name>
</gene>
<feature type="transmembrane region" description="Helical" evidence="6">
    <location>
        <begin position="80"/>
        <end position="101"/>
    </location>
</feature>
<dbReference type="AlphaFoldDB" id="A0A371PMP9"/>
<dbReference type="OrthoDB" id="2417289at2"/>
<protein>
    <submittedName>
        <fullName evidence="8">YitT family protein</fullName>
    </submittedName>
</protein>
<dbReference type="InterPro" id="IPR051461">
    <property type="entry name" value="UPF0750_membrane"/>
</dbReference>
<feature type="transmembrane region" description="Helical" evidence="6">
    <location>
        <begin position="148"/>
        <end position="168"/>
    </location>
</feature>
<dbReference type="PIRSF" id="PIRSF006483">
    <property type="entry name" value="Membrane_protein_YitT"/>
    <property type="match status" value="1"/>
</dbReference>
<organism evidence="8 9">
    <name type="scientific">Paenibacillus paeoniae</name>
    <dbReference type="NCBI Taxonomy" id="2292705"/>
    <lineage>
        <taxon>Bacteria</taxon>
        <taxon>Bacillati</taxon>
        <taxon>Bacillota</taxon>
        <taxon>Bacilli</taxon>
        <taxon>Bacillales</taxon>
        <taxon>Paenibacillaceae</taxon>
        <taxon>Paenibacillus</taxon>
    </lineage>
</organism>
<dbReference type="Pfam" id="PF10035">
    <property type="entry name" value="DUF2179"/>
    <property type="match status" value="1"/>
</dbReference>
<feature type="transmembrane region" description="Helical" evidence="6">
    <location>
        <begin position="12"/>
        <end position="33"/>
    </location>
</feature>
<dbReference type="InterPro" id="IPR015867">
    <property type="entry name" value="N-reg_PII/ATP_PRibTrfase_C"/>
</dbReference>
<keyword evidence="2" id="KW-1003">Cell membrane</keyword>
<evidence type="ECO:0000256" key="6">
    <source>
        <dbReference type="SAM" id="Phobius"/>
    </source>
</evidence>
<comment type="subcellular location">
    <subcellularLocation>
        <location evidence="1">Cell membrane</location>
        <topology evidence="1">Multi-pass membrane protein</topology>
    </subcellularLocation>
</comment>
<feature type="transmembrane region" description="Helical" evidence="6">
    <location>
        <begin position="45"/>
        <end position="73"/>
    </location>
</feature>
<dbReference type="Pfam" id="PF02588">
    <property type="entry name" value="YitT_membrane"/>
    <property type="match status" value="1"/>
</dbReference>